<proteinExistence type="predicted"/>
<dbReference type="STRING" id="1400863.BN873_270099"/>
<name>W6MCX9_9GAMM</name>
<sequence length="53" mass="6101">MGIKGEKWEEKRQENCQSTVLFAWLDAKKRRKARRNAKDYLVFASNAATGVLS</sequence>
<accession>W6MCX9</accession>
<organism evidence="1 2">
    <name type="scientific">Candidatus Competibacter denitrificans Run_A_D11</name>
    <dbReference type="NCBI Taxonomy" id="1400863"/>
    <lineage>
        <taxon>Bacteria</taxon>
        <taxon>Pseudomonadati</taxon>
        <taxon>Pseudomonadota</taxon>
        <taxon>Gammaproteobacteria</taxon>
        <taxon>Candidatus Competibacteraceae</taxon>
        <taxon>Candidatus Competibacter</taxon>
    </lineage>
</organism>
<gene>
    <name evidence="1" type="ORF">BN873_270099</name>
</gene>
<reference evidence="1" key="1">
    <citation type="submission" date="2013-07" db="EMBL/GenBank/DDBJ databases">
        <authorList>
            <person name="McIlroy S."/>
        </authorList>
    </citation>
    <scope>NUCLEOTIDE SEQUENCE [LARGE SCALE GENOMIC DNA]</scope>
    <source>
        <strain evidence="1">Run_A_D11</strain>
    </source>
</reference>
<reference evidence="1" key="2">
    <citation type="submission" date="2014-03" db="EMBL/GenBank/DDBJ databases">
        <title>Candidatus Competibacter-lineage genomes retrieved from metagenomes reveal functional metabolic diversity.</title>
        <authorList>
            <person name="McIlroy S.J."/>
            <person name="Albertsen M."/>
            <person name="Andresen E.K."/>
            <person name="Saunders A.M."/>
            <person name="Kristiansen R."/>
            <person name="Stokholm-Bjerregaard M."/>
            <person name="Nielsen K.L."/>
            <person name="Nielsen P.H."/>
        </authorList>
    </citation>
    <scope>NUCLEOTIDE SEQUENCE</scope>
    <source>
        <strain evidence="1">Run_A_D11</strain>
    </source>
</reference>
<evidence type="ECO:0000313" key="2">
    <source>
        <dbReference type="Proteomes" id="UP000035760"/>
    </source>
</evidence>
<comment type="caution">
    <text evidence="1">The sequence shown here is derived from an EMBL/GenBank/DDBJ whole genome shotgun (WGS) entry which is preliminary data.</text>
</comment>
<dbReference type="Proteomes" id="UP000035760">
    <property type="component" value="Unassembled WGS sequence"/>
</dbReference>
<dbReference type="AlphaFoldDB" id="W6MCX9"/>
<evidence type="ECO:0000313" key="1">
    <source>
        <dbReference type="EMBL" id="CDI02303.1"/>
    </source>
</evidence>
<keyword evidence="2" id="KW-1185">Reference proteome</keyword>
<dbReference type="EMBL" id="CBTJ020000033">
    <property type="protein sequence ID" value="CDI02303.1"/>
    <property type="molecule type" value="Genomic_DNA"/>
</dbReference>
<protein>
    <submittedName>
        <fullName evidence="1">Uncharacterized protein</fullName>
    </submittedName>
</protein>